<evidence type="ECO:0000256" key="1">
    <source>
        <dbReference type="ARBA" id="ARBA00022729"/>
    </source>
</evidence>
<dbReference type="PANTHER" id="PTHR38098">
    <property type="entry name" value="LPS-ASSEMBLY LIPOPROTEIN LPTE"/>
    <property type="match status" value="1"/>
</dbReference>
<dbReference type="STRING" id="1817758.A2150_03835"/>
<dbReference type="Pfam" id="PF04390">
    <property type="entry name" value="LptE"/>
    <property type="match status" value="1"/>
</dbReference>
<sequence length="157" mass="16851">MLLMLALSACGFQLRGAGSAALPAELKVMRVTAAGPAYPPMLVEMRNALQSQAGVRLVDTPGVPTLTLLAENADSQVLAIDSTGKVSNYLLNYSLTFALADAAGKDLLGPQSVKLQREYSFDKLSVLAKEKEDGFLRREMRGDAVQQILRRLASVGR</sequence>
<evidence type="ECO:0000313" key="7">
    <source>
        <dbReference type="Proteomes" id="UP000177925"/>
    </source>
</evidence>
<dbReference type="GO" id="GO:1990351">
    <property type="term" value="C:transporter complex"/>
    <property type="evidence" value="ECO:0007669"/>
    <property type="project" value="TreeGrafter"/>
</dbReference>
<organism evidence="6 7">
    <name type="scientific">Candidatus Muproteobacteria bacterium RBG_16_64_11</name>
    <dbReference type="NCBI Taxonomy" id="1817758"/>
    <lineage>
        <taxon>Bacteria</taxon>
        <taxon>Pseudomonadati</taxon>
        <taxon>Pseudomonadota</taxon>
        <taxon>Candidatus Muproteobacteria</taxon>
    </lineage>
</organism>
<keyword evidence="4" id="KW-0998">Cell outer membrane</keyword>
<evidence type="ECO:0000256" key="4">
    <source>
        <dbReference type="ARBA" id="ARBA00023237"/>
    </source>
</evidence>
<accession>A0A1F6TDD5</accession>
<dbReference type="GO" id="GO:0043165">
    <property type="term" value="P:Gram-negative-bacterium-type cell outer membrane assembly"/>
    <property type="evidence" value="ECO:0007669"/>
    <property type="project" value="InterPro"/>
</dbReference>
<dbReference type="HAMAP" id="MF_01186">
    <property type="entry name" value="LPS_assembly_LptE"/>
    <property type="match status" value="1"/>
</dbReference>
<dbReference type="PANTHER" id="PTHR38098:SF1">
    <property type="entry name" value="LPS-ASSEMBLY LIPOPROTEIN LPTE"/>
    <property type="match status" value="1"/>
</dbReference>
<evidence type="ECO:0000256" key="3">
    <source>
        <dbReference type="ARBA" id="ARBA00023139"/>
    </source>
</evidence>
<evidence type="ECO:0000313" key="6">
    <source>
        <dbReference type="EMBL" id="OGI43151.1"/>
    </source>
</evidence>
<dbReference type="Proteomes" id="UP000177925">
    <property type="component" value="Unassembled WGS sequence"/>
</dbReference>
<evidence type="ECO:0000256" key="5">
    <source>
        <dbReference type="ARBA" id="ARBA00023288"/>
    </source>
</evidence>
<keyword evidence="2" id="KW-0472">Membrane</keyword>
<gene>
    <name evidence="6" type="ORF">A2150_03835</name>
</gene>
<dbReference type="GO" id="GO:0019867">
    <property type="term" value="C:outer membrane"/>
    <property type="evidence" value="ECO:0007669"/>
    <property type="project" value="InterPro"/>
</dbReference>
<proteinExistence type="inferred from homology"/>
<dbReference type="GO" id="GO:0015920">
    <property type="term" value="P:lipopolysaccharide transport"/>
    <property type="evidence" value="ECO:0007669"/>
    <property type="project" value="TreeGrafter"/>
</dbReference>
<evidence type="ECO:0000256" key="2">
    <source>
        <dbReference type="ARBA" id="ARBA00023136"/>
    </source>
</evidence>
<dbReference type="GO" id="GO:0001530">
    <property type="term" value="F:lipopolysaccharide binding"/>
    <property type="evidence" value="ECO:0007669"/>
    <property type="project" value="TreeGrafter"/>
</dbReference>
<reference evidence="6 7" key="1">
    <citation type="journal article" date="2016" name="Nat. Commun.">
        <title>Thousands of microbial genomes shed light on interconnected biogeochemical processes in an aquifer system.</title>
        <authorList>
            <person name="Anantharaman K."/>
            <person name="Brown C.T."/>
            <person name="Hug L.A."/>
            <person name="Sharon I."/>
            <person name="Castelle C.J."/>
            <person name="Probst A.J."/>
            <person name="Thomas B.C."/>
            <person name="Singh A."/>
            <person name="Wilkins M.J."/>
            <person name="Karaoz U."/>
            <person name="Brodie E.L."/>
            <person name="Williams K.H."/>
            <person name="Hubbard S.S."/>
            <person name="Banfield J.F."/>
        </authorList>
    </citation>
    <scope>NUCLEOTIDE SEQUENCE [LARGE SCALE GENOMIC DNA]</scope>
</reference>
<comment type="caution">
    <text evidence="6">The sequence shown here is derived from an EMBL/GenBank/DDBJ whole genome shotgun (WGS) entry which is preliminary data.</text>
</comment>
<dbReference type="AlphaFoldDB" id="A0A1F6TDD5"/>
<evidence type="ECO:0008006" key="8">
    <source>
        <dbReference type="Google" id="ProtNLM"/>
    </source>
</evidence>
<keyword evidence="5" id="KW-0449">Lipoprotein</keyword>
<dbReference type="Gene3D" id="3.30.160.150">
    <property type="entry name" value="Lipoprotein like domain"/>
    <property type="match status" value="1"/>
</dbReference>
<protein>
    <recommendedName>
        <fullName evidence="8">LPS-assembly lipoprotein LptE</fullName>
    </recommendedName>
</protein>
<keyword evidence="3" id="KW-0564">Palmitate</keyword>
<keyword evidence="1" id="KW-0732">Signal</keyword>
<dbReference type="EMBL" id="MFSS01000067">
    <property type="protein sequence ID" value="OGI43151.1"/>
    <property type="molecule type" value="Genomic_DNA"/>
</dbReference>
<dbReference type="InterPro" id="IPR007485">
    <property type="entry name" value="LPS_assembly_LptE"/>
</dbReference>
<name>A0A1F6TDD5_9PROT</name>